<proteinExistence type="predicted"/>
<dbReference type="EMBL" id="JADIMF010000118">
    <property type="protein sequence ID" value="MBO8469568.1"/>
    <property type="molecule type" value="Genomic_DNA"/>
</dbReference>
<reference evidence="1" key="1">
    <citation type="submission" date="2020-10" db="EMBL/GenBank/DDBJ databases">
        <authorList>
            <person name="Gilroy R."/>
        </authorList>
    </citation>
    <scope>NUCLEOTIDE SEQUENCE</scope>
    <source>
        <strain evidence="1">14700</strain>
    </source>
</reference>
<gene>
    <name evidence="1" type="ORF">IAA72_07275</name>
</gene>
<reference evidence="1" key="2">
    <citation type="journal article" date="2021" name="PeerJ">
        <title>Extensive microbial diversity within the chicken gut microbiome revealed by metagenomics and culture.</title>
        <authorList>
            <person name="Gilroy R."/>
            <person name="Ravi A."/>
            <person name="Getino M."/>
            <person name="Pursley I."/>
            <person name="Horton D.L."/>
            <person name="Alikhan N.F."/>
            <person name="Baker D."/>
            <person name="Gharbi K."/>
            <person name="Hall N."/>
            <person name="Watson M."/>
            <person name="Adriaenssens E.M."/>
            <person name="Foster-Nyarko E."/>
            <person name="Jarju S."/>
            <person name="Secka A."/>
            <person name="Antonio M."/>
            <person name="Oren A."/>
            <person name="Chaudhuri R.R."/>
            <person name="La Ragione R."/>
            <person name="Hildebrand F."/>
            <person name="Pallen M.J."/>
        </authorList>
    </citation>
    <scope>NUCLEOTIDE SEQUENCE</scope>
    <source>
        <strain evidence="1">14700</strain>
    </source>
</reference>
<name>A0A9D9IBJ2_9SPIO</name>
<evidence type="ECO:0000313" key="1">
    <source>
        <dbReference type="EMBL" id="MBO8469568.1"/>
    </source>
</evidence>
<accession>A0A9D9IBJ2</accession>
<dbReference type="GO" id="GO:0009279">
    <property type="term" value="C:cell outer membrane"/>
    <property type="evidence" value="ECO:0007669"/>
    <property type="project" value="TreeGrafter"/>
</dbReference>
<dbReference type="Proteomes" id="UP000810292">
    <property type="component" value="Unassembled WGS sequence"/>
</dbReference>
<comment type="caution">
    <text evidence="1">The sequence shown here is derived from an EMBL/GenBank/DDBJ whole genome shotgun (WGS) entry which is preliminary data.</text>
</comment>
<dbReference type="PANTHER" id="PTHR30189:SF1">
    <property type="entry name" value="LPS-ASSEMBLY PROTEIN LPTD"/>
    <property type="match status" value="1"/>
</dbReference>
<protein>
    <recommendedName>
        <fullName evidence="3">LPS-assembly protein LptD</fullName>
    </recommendedName>
</protein>
<sequence>MPLSLAFSLSAPSIYFASDEALRNMCALRGIEEGTREEMQNALYEYEGLEAYSIEEPAADSESEESEGIQEQDEPYVLTIDSAENLSRDGDRAILSGGSSISFLNNGIAATLSADTIVIDMDNSRLTALENVSYHTDDESAAIQDINADIVTLAWESGGIVVTDATTSTTKEPTDDNPDPITIYTSGETLRFSQDGGMIYQDGFITSNPDEAYSSITAKEIAMLPGSDMFVTNAYLSIGRVPIFWLPFFYFPGSQVVGNPAIGFSSTKGAFLNTTFELLGRAESVNESDDGNSFMSLFSSGENRENNQPHGAYYSSDEPLSPAEQWARSSESYIALMADAYADTGLHLGVDSRLNFFEDSLNLSALDGVGVSKESNYYEGRFRYYGVNELSYNNYGVDLTLSVPFYSDSRVMRDFGNRLTGFSLFSLLETPEFPEDYSSTISSFSDEIVLDYSLPSEHRSDLVSSFSISDLTVGADQRWDSSAHKFYVNEVSAPSFTASVSGTLFNLAASRSPVVVAEKKEYDETEIHLLSDPLLYSIYKAEEKRQEATGDENYKLSLAYSLSENLENQYQFDRDGKNTDSTFSSSTSMRLTLEAAAADYASLKAVFTPSYSYLWDDKDSITAYTHRGTVNSDVTFAVPLVGIEYRIASRLFNYRGEYEDGVLVTDPDEVMHKPGWNDDTITAHTISLTKAFTTEVGTFTPSVSYVLPPLAAELTPRLSYGYGPFAVSFGWDFLQEDTESPFRSDLVEFSFGYNGTYLTSSLSLRYQTADYDSSDFWIPFYGEASLSLRTEDKRWSITQYVDYAYYDGGRYNYFDSIKTTLKIPYFDLSLEWQGEVGNVKFRSIEAHLDVDSAFFQLWKGRLYFAFGIDSDFEMDMQNPYAAMFTITPSITFSIAEFLDFRFSFSSSNNAFYQYIQSGNFFGELFSDLANSFDFIGDGRYNTNFVMSNATLEVIHYMDDWDLHCSYSAKVVLSDDVYEFVPEFSIYLSWKTIPDLKVDQNWKYNANTRKWER</sequence>
<dbReference type="GO" id="GO:1990351">
    <property type="term" value="C:transporter complex"/>
    <property type="evidence" value="ECO:0007669"/>
    <property type="project" value="TreeGrafter"/>
</dbReference>
<organism evidence="1 2">
    <name type="scientific">Candidatus Ornithospirochaeta stercoravium</name>
    <dbReference type="NCBI Taxonomy" id="2840897"/>
    <lineage>
        <taxon>Bacteria</taxon>
        <taxon>Pseudomonadati</taxon>
        <taxon>Spirochaetota</taxon>
        <taxon>Spirochaetia</taxon>
        <taxon>Spirochaetales</taxon>
        <taxon>Spirochaetaceae</taxon>
        <taxon>Spirochaetaceae incertae sedis</taxon>
        <taxon>Candidatus Ornithospirochaeta</taxon>
    </lineage>
</organism>
<dbReference type="AlphaFoldDB" id="A0A9D9IBJ2"/>
<dbReference type="PANTHER" id="PTHR30189">
    <property type="entry name" value="LPS-ASSEMBLY PROTEIN"/>
    <property type="match status" value="1"/>
</dbReference>
<evidence type="ECO:0008006" key="3">
    <source>
        <dbReference type="Google" id="ProtNLM"/>
    </source>
</evidence>
<evidence type="ECO:0000313" key="2">
    <source>
        <dbReference type="Proteomes" id="UP000810292"/>
    </source>
</evidence>
<dbReference type="InterPro" id="IPR050218">
    <property type="entry name" value="LptD"/>
</dbReference>